<evidence type="ECO:0000313" key="3">
    <source>
        <dbReference type="EMBL" id="ALE15719.1"/>
    </source>
</evidence>
<evidence type="ECO:0000313" key="4">
    <source>
        <dbReference type="Proteomes" id="UP000057938"/>
    </source>
</evidence>
<dbReference type="Proteomes" id="UP000057938">
    <property type="component" value="Chromosome"/>
</dbReference>
<keyword evidence="1" id="KW-0812">Transmembrane</keyword>
<dbReference type="PATRIC" id="fig|361183.4.peg.402"/>
<dbReference type="InterPro" id="IPR013099">
    <property type="entry name" value="K_chnl_dom"/>
</dbReference>
<keyword evidence="4" id="KW-1185">Reference proteome</keyword>
<evidence type="ECO:0000259" key="2">
    <source>
        <dbReference type="Pfam" id="PF07885"/>
    </source>
</evidence>
<dbReference type="KEGG" id="aep:AMC99_00407"/>
<keyword evidence="1" id="KW-0472">Membrane</keyword>
<organism evidence="3 4">
    <name type="scientific">Altererythrobacter epoxidivorans</name>
    <dbReference type="NCBI Taxonomy" id="361183"/>
    <lineage>
        <taxon>Bacteria</taxon>
        <taxon>Pseudomonadati</taxon>
        <taxon>Pseudomonadota</taxon>
        <taxon>Alphaproteobacteria</taxon>
        <taxon>Sphingomonadales</taxon>
        <taxon>Erythrobacteraceae</taxon>
        <taxon>Altererythrobacter</taxon>
    </lineage>
</organism>
<sequence>MAGQLTLATFMVLLTVMVHGVGLVVLTRVLRIEQHEERAAHYSPLSTRGIAFTFALVIGLFAIHGLEIWLYAALYLLGGAQPDLHQAVYFSTITYGTIGYDDEGLPRAWQLVAAIEGINGVILLGWSTAFFVALVARMGRR</sequence>
<accession>A0A0M5KY48</accession>
<feature type="transmembrane region" description="Helical" evidence="1">
    <location>
        <begin position="111"/>
        <end position="136"/>
    </location>
</feature>
<protein>
    <recommendedName>
        <fullName evidence="2">Potassium channel domain-containing protein</fullName>
    </recommendedName>
</protein>
<keyword evidence="1" id="KW-1133">Transmembrane helix</keyword>
<dbReference type="SUPFAM" id="SSF81324">
    <property type="entry name" value="Voltage-gated potassium channels"/>
    <property type="match status" value="1"/>
</dbReference>
<dbReference type="EMBL" id="CP012669">
    <property type="protein sequence ID" value="ALE15719.1"/>
    <property type="molecule type" value="Genomic_DNA"/>
</dbReference>
<feature type="domain" description="Potassium channel" evidence="2">
    <location>
        <begin position="73"/>
        <end position="135"/>
    </location>
</feature>
<gene>
    <name evidence="3" type="ORF">AMC99_00407</name>
</gene>
<reference evidence="3 4" key="1">
    <citation type="submission" date="2015-09" db="EMBL/GenBank/DDBJ databases">
        <title>Complete genome sequence of a benzo[a]pyrene-degrading bacterium Altererythrobacter epoxidivorans CGMCC 1.7731T.</title>
        <authorList>
            <person name="Li Z."/>
            <person name="Cheng H."/>
            <person name="Huo Y."/>
            <person name="Xu X."/>
        </authorList>
    </citation>
    <scope>NUCLEOTIDE SEQUENCE [LARGE SCALE GENOMIC DNA]</scope>
    <source>
        <strain evidence="3 4">CGMCC 1.7731</strain>
    </source>
</reference>
<proteinExistence type="predicted"/>
<dbReference type="STRING" id="361183.AMC99_00407"/>
<name>A0A0M5KY48_9SPHN</name>
<dbReference type="Gene3D" id="1.10.287.70">
    <property type="match status" value="1"/>
</dbReference>
<feature type="transmembrane region" description="Helical" evidence="1">
    <location>
        <begin position="50"/>
        <end position="72"/>
    </location>
</feature>
<evidence type="ECO:0000256" key="1">
    <source>
        <dbReference type="SAM" id="Phobius"/>
    </source>
</evidence>
<dbReference type="Pfam" id="PF07885">
    <property type="entry name" value="Ion_trans_2"/>
    <property type="match status" value="1"/>
</dbReference>
<feature type="transmembrane region" description="Helical" evidence="1">
    <location>
        <begin position="6"/>
        <end position="30"/>
    </location>
</feature>
<dbReference type="AlphaFoldDB" id="A0A0M5KY48"/>